<evidence type="ECO:0000256" key="1">
    <source>
        <dbReference type="SAM" id="MobiDB-lite"/>
    </source>
</evidence>
<evidence type="ECO:0000313" key="2">
    <source>
        <dbReference type="EMBL" id="PVV03675.1"/>
    </source>
</evidence>
<sequence length="236" mass="25551">MREASPHLKLSCPSFRIPKQKPLTRVTLETKSKTLKASSTPATSAAEYDADEKLGNADFSSKITDSLNLDTNNIGSKVQDVVGDIDKSKIGEKVQDIVDNIKNNLGNLNDKISGIKDIQGVIKDLVLIRPRISKATKAKEVNGMVEVVAMATMEVPEVATLAQFHTDQGSTGVNASDTSTSTKMTSEDSRIPTLSLVEDGKLKLSPEIIGSSMPTMSNGLLSNLKIQYLLQHWQIL</sequence>
<feature type="compositionally biased region" description="Polar residues" evidence="1">
    <location>
        <begin position="168"/>
        <end position="184"/>
    </location>
</feature>
<organism evidence="2 3">
    <name type="scientific">Smittium megazygosporum</name>
    <dbReference type="NCBI Taxonomy" id="133381"/>
    <lineage>
        <taxon>Eukaryota</taxon>
        <taxon>Fungi</taxon>
        <taxon>Fungi incertae sedis</taxon>
        <taxon>Zoopagomycota</taxon>
        <taxon>Kickxellomycotina</taxon>
        <taxon>Harpellomycetes</taxon>
        <taxon>Harpellales</taxon>
        <taxon>Legeriomycetaceae</taxon>
        <taxon>Smittium</taxon>
    </lineage>
</organism>
<dbReference type="EMBL" id="MBFS01000205">
    <property type="protein sequence ID" value="PVV03675.1"/>
    <property type="molecule type" value="Genomic_DNA"/>
</dbReference>
<reference evidence="2 3" key="1">
    <citation type="journal article" date="2018" name="MBio">
        <title>Comparative Genomics Reveals the Core Gene Toolbox for the Fungus-Insect Symbiosis.</title>
        <authorList>
            <person name="Wang Y."/>
            <person name="Stata M."/>
            <person name="Wang W."/>
            <person name="Stajich J.E."/>
            <person name="White M.M."/>
            <person name="Moncalvo J.M."/>
        </authorList>
    </citation>
    <scope>NUCLEOTIDE SEQUENCE [LARGE SCALE GENOMIC DNA]</scope>
    <source>
        <strain evidence="2 3">SC-DP-2</strain>
    </source>
</reference>
<feature type="region of interest" description="Disordered" evidence="1">
    <location>
        <begin position="168"/>
        <end position="189"/>
    </location>
</feature>
<name>A0A2T9ZGE9_9FUNG</name>
<comment type="caution">
    <text evidence="2">The sequence shown here is derived from an EMBL/GenBank/DDBJ whole genome shotgun (WGS) entry which is preliminary data.</text>
</comment>
<proteinExistence type="predicted"/>
<accession>A0A2T9ZGE9</accession>
<gene>
    <name evidence="2" type="ORF">BB560_001842</name>
</gene>
<dbReference type="Proteomes" id="UP000245609">
    <property type="component" value="Unassembled WGS sequence"/>
</dbReference>
<keyword evidence="3" id="KW-1185">Reference proteome</keyword>
<dbReference type="AlphaFoldDB" id="A0A2T9ZGE9"/>
<protein>
    <submittedName>
        <fullName evidence="2">Uncharacterized protein</fullName>
    </submittedName>
</protein>
<evidence type="ECO:0000313" key="3">
    <source>
        <dbReference type="Proteomes" id="UP000245609"/>
    </source>
</evidence>